<sequence>MEPIRKKEESLTEHWFFRVLIGLTVIAVLFFAASRYLSDVFDDVGEYKVSLLSDRFVKSATHMHQQWAAMGKPKQLKLDYYEEVTRSIEINVHMNQKGWPLSVNRGSKGLDCEQLWQYFAENNADQQEALLVEIVQERAKCLYYWKDDGIKQKVLEYDVDVGRMKQNH</sequence>
<evidence type="ECO:0000313" key="3">
    <source>
        <dbReference type="Proteomes" id="UP000439994"/>
    </source>
</evidence>
<organism evidence="2 3">
    <name type="scientific">Psychrosphaera haliotis</name>
    <dbReference type="NCBI Taxonomy" id="555083"/>
    <lineage>
        <taxon>Bacteria</taxon>
        <taxon>Pseudomonadati</taxon>
        <taxon>Pseudomonadota</taxon>
        <taxon>Gammaproteobacteria</taxon>
        <taxon>Alteromonadales</taxon>
        <taxon>Pseudoalteromonadaceae</taxon>
        <taxon>Psychrosphaera</taxon>
    </lineage>
</organism>
<proteinExistence type="predicted"/>
<gene>
    <name evidence="2" type="ORF">GNP35_10365</name>
</gene>
<dbReference type="RefSeq" id="WP_155696010.1">
    <property type="nucleotide sequence ID" value="NZ_WOCD01000003.1"/>
</dbReference>
<dbReference type="AlphaFoldDB" id="A0A6N8F8G0"/>
<keyword evidence="1" id="KW-0472">Membrane</keyword>
<keyword evidence="1" id="KW-1133">Transmembrane helix</keyword>
<keyword evidence="1" id="KW-0812">Transmembrane</keyword>
<comment type="caution">
    <text evidence="2">The sequence shown here is derived from an EMBL/GenBank/DDBJ whole genome shotgun (WGS) entry which is preliminary data.</text>
</comment>
<accession>A0A6N8F8G0</accession>
<reference evidence="2 3" key="1">
    <citation type="submission" date="2019-11" db="EMBL/GenBank/DDBJ databases">
        <title>P. haliotis isolates from Z. marina roots.</title>
        <authorList>
            <person name="Cohen M."/>
            <person name="Jospin G."/>
            <person name="Eisen J.A."/>
            <person name="Coil D.A."/>
        </authorList>
    </citation>
    <scope>NUCLEOTIDE SEQUENCE [LARGE SCALE GENOMIC DNA]</scope>
    <source>
        <strain evidence="2 3">UCD-MCMsp1aY</strain>
    </source>
</reference>
<dbReference type="OrthoDB" id="6265335at2"/>
<evidence type="ECO:0000256" key="1">
    <source>
        <dbReference type="SAM" id="Phobius"/>
    </source>
</evidence>
<protein>
    <recommendedName>
        <fullName evidence="4">MSHA biogenesis protein MshF</fullName>
    </recommendedName>
</protein>
<feature type="transmembrane region" description="Helical" evidence="1">
    <location>
        <begin position="15"/>
        <end position="33"/>
    </location>
</feature>
<name>A0A6N8F8G0_9GAMM</name>
<evidence type="ECO:0008006" key="4">
    <source>
        <dbReference type="Google" id="ProtNLM"/>
    </source>
</evidence>
<dbReference type="Proteomes" id="UP000439994">
    <property type="component" value="Unassembled WGS sequence"/>
</dbReference>
<keyword evidence="3" id="KW-1185">Reference proteome</keyword>
<dbReference type="EMBL" id="WOCD01000003">
    <property type="protein sequence ID" value="MUH72865.1"/>
    <property type="molecule type" value="Genomic_DNA"/>
</dbReference>
<evidence type="ECO:0000313" key="2">
    <source>
        <dbReference type="EMBL" id="MUH72865.1"/>
    </source>
</evidence>